<comment type="caution">
    <text evidence="3">The sequence shown here is derived from an EMBL/GenBank/DDBJ whole genome shotgun (WGS) entry which is preliminary data.</text>
</comment>
<sequence>MEKPVNETDHRAELDRHMAWFESKLPPKPAGFVGWLRRPSSKYVRLPLGVLLVGGGVFSFLPVLGLWMLPLGLILIAQDVPALEKPTARTLGWVERKWVERQRKRGVDIKPFAPDQQAGRAAIESDARSESRA</sequence>
<evidence type="ECO:0000256" key="1">
    <source>
        <dbReference type="SAM" id="MobiDB-lite"/>
    </source>
</evidence>
<evidence type="ECO:0000256" key="2">
    <source>
        <dbReference type="SAM" id="Phobius"/>
    </source>
</evidence>
<dbReference type="Proteomes" id="UP000782519">
    <property type="component" value="Unassembled WGS sequence"/>
</dbReference>
<reference evidence="3" key="1">
    <citation type="submission" date="2020-07" db="EMBL/GenBank/DDBJ databases">
        <title>Huge and variable diversity of episymbiotic CPR bacteria and DPANN archaea in groundwater ecosystems.</title>
        <authorList>
            <person name="He C.Y."/>
            <person name="Keren R."/>
            <person name="Whittaker M."/>
            <person name="Farag I.F."/>
            <person name="Doudna J."/>
            <person name="Cate J.H.D."/>
            <person name="Banfield J.F."/>
        </authorList>
    </citation>
    <scope>NUCLEOTIDE SEQUENCE</scope>
    <source>
        <strain evidence="3">NC_groundwater_1818_Pr3_B-0.1um_66_35</strain>
    </source>
</reference>
<keyword evidence="2" id="KW-0812">Transmembrane</keyword>
<dbReference type="AlphaFoldDB" id="A0A933RUL6"/>
<protein>
    <submittedName>
        <fullName evidence="3">Uncharacterized protein</fullName>
    </submittedName>
</protein>
<evidence type="ECO:0000313" key="4">
    <source>
        <dbReference type="Proteomes" id="UP000782519"/>
    </source>
</evidence>
<proteinExistence type="predicted"/>
<evidence type="ECO:0000313" key="3">
    <source>
        <dbReference type="EMBL" id="MBI5128562.1"/>
    </source>
</evidence>
<feature type="region of interest" description="Disordered" evidence="1">
    <location>
        <begin position="109"/>
        <end position="133"/>
    </location>
</feature>
<dbReference type="EMBL" id="JACRJB010000012">
    <property type="protein sequence ID" value="MBI5128562.1"/>
    <property type="molecule type" value="Genomic_DNA"/>
</dbReference>
<keyword evidence="2" id="KW-0472">Membrane</keyword>
<organism evidence="3 4">
    <name type="scientific">Rhodopseudomonas palustris</name>
    <dbReference type="NCBI Taxonomy" id="1076"/>
    <lineage>
        <taxon>Bacteria</taxon>
        <taxon>Pseudomonadati</taxon>
        <taxon>Pseudomonadota</taxon>
        <taxon>Alphaproteobacteria</taxon>
        <taxon>Hyphomicrobiales</taxon>
        <taxon>Nitrobacteraceae</taxon>
        <taxon>Rhodopseudomonas</taxon>
    </lineage>
</organism>
<gene>
    <name evidence="3" type="ORF">HZA66_03910</name>
</gene>
<accession>A0A933RUL6</accession>
<feature type="compositionally biased region" description="Basic and acidic residues" evidence="1">
    <location>
        <begin position="123"/>
        <end position="133"/>
    </location>
</feature>
<name>A0A933RUL6_RHOPL</name>
<feature type="transmembrane region" description="Helical" evidence="2">
    <location>
        <begin position="46"/>
        <end position="69"/>
    </location>
</feature>
<keyword evidence="2" id="KW-1133">Transmembrane helix</keyword>